<dbReference type="EMBL" id="BMJJ01000001">
    <property type="protein sequence ID" value="GGD06745.1"/>
    <property type="molecule type" value="Genomic_DNA"/>
</dbReference>
<keyword evidence="3 4" id="KW-0443">Lipid metabolism</keyword>
<dbReference type="Pfam" id="PF01734">
    <property type="entry name" value="Patatin"/>
    <property type="match status" value="1"/>
</dbReference>
<evidence type="ECO:0000313" key="6">
    <source>
        <dbReference type="EMBL" id="GGD06745.1"/>
    </source>
</evidence>
<dbReference type="PANTHER" id="PTHR14226">
    <property type="entry name" value="NEUROPATHY TARGET ESTERASE/SWISS CHEESE D.MELANOGASTER"/>
    <property type="match status" value="1"/>
</dbReference>
<dbReference type="InterPro" id="IPR016035">
    <property type="entry name" value="Acyl_Trfase/lysoPLipase"/>
</dbReference>
<dbReference type="Proteomes" id="UP000613160">
    <property type="component" value="Unassembled WGS sequence"/>
</dbReference>
<evidence type="ECO:0000256" key="3">
    <source>
        <dbReference type="ARBA" id="ARBA00023098"/>
    </source>
</evidence>
<evidence type="ECO:0000256" key="4">
    <source>
        <dbReference type="PROSITE-ProRule" id="PRU01161"/>
    </source>
</evidence>
<dbReference type="RefSeq" id="WP_188849158.1">
    <property type="nucleotide sequence ID" value="NZ_BMJJ01000001.1"/>
</dbReference>
<feature type="short sequence motif" description="GXGXXG" evidence="4">
    <location>
        <begin position="13"/>
        <end position="18"/>
    </location>
</feature>
<dbReference type="GO" id="GO:0016787">
    <property type="term" value="F:hydrolase activity"/>
    <property type="evidence" value="ECO:0007669"/>
    <property type="project" value="UniProtKB-UniRule"/>
</dbReference>
<dbReference type="InterPro" id="IPR050301">
    <property type="entry name" value="NTE"/>
</dbReference>
<comment type="caution">
    <text evidence="6">The sequence shown here is derived from an EMBL/GenBank/DDBJ whole genome shotgun (WGS) entry which is preliminary data.</text>
</comment>
<dbReference type="Gene3D" id="3.40.1090.10">
    <property type="entry name" value="Cytosolic phospholipase A2 catalytic domain"/>
    <property type="match status" value="2"/>
</dbReference>
<dbReference type="InterPro" id="IPR002641">
    <property type="entry name" value="PNPLA_dom"/>
</dbReference>
<keyword evidence="1 4" id="KW-0378">Hydrolase</keyword>
<evidence type="ECO:0000313" key="7">
    <source>
        <dbReference type="Proteomes" id="UP000613160"/>
    </source>
</evidence>
<evidence type="ECO:0000256" key="2">
    <source>
        <dbReference type="ARBA" id="ARBA00022963"/>
    </source>
</evidence>
<feature type="short sequence motif" description="GXSXG" evidence="4">
    <location>
        <begin position="40"/>
        <end position="44"/>
    </location>
</feature>
<dbReference type="GO" id="GO:0016042">
    <property type="term" value="P:lipid catabolic process"/>
    <property type="evidence" value="ECO:0007669"/>
    <property type="project" value="UniProtKB-UniRule"/>
</dbReference>
<keyword evidence="7" id="KW-1185">Reference proteome</keyword>
<proteinExistence type="predicted"/>
<feature type="active site" description="Nucleophile" evidence="4">
    <location>
        <position position="42"/>
    </location>
</feature>
<reference evidence="6" key="2">
    <citation type="submission" date="2020-09" db="EMBL/GenBank/DDBJ databases">
        <authorList>
            <person name="Sun Q."/>
            <person name="Zhou Y."/>
        </authorList>
    </citation>
    <scope>NUCLEOTIDE SEQUENCE</scope>
    <source>
        <strain evidence="6">CGMCC 1.15493</strain>
    </source>
</reference>
<keyword evidence="2 4" id="KW-0442">Lipid degradation</keyword>
<gene>
    <name evidence="6" type="ORF">GCM10011335_07150</name>
</gene>
<dbReference type="PROSITE" id="PS51635">
    <property type="entry name" value="PNPLA"/>
    <property type="match status" value="1"/>
</dbReference>
<evidence type="ECO:0000259" key="5">
    <source>
        <dbReference type="PROSITE" id="PS51635"/>
    </source>
</evidence>
<dbReference type="SUPFAM" id="SSF52151">
    <property type="entry name" value="FabD/lysophospholipase-like"/>
    <property type="match status" value="1"/>
</dbReference>
<organism evidence="6 7">
    <name type="scientific">Aureimonas glaciei</name>
    <dbReference type="NCBI Taxonomy" id="1776957"/>
    <lineage>
        <taxon>Bacteria</taxon>
        <taxon>Pseudomonadati</taxon>
        <taxon>Pseudomonadota</taxon>
        <taxon>Alphaproteobacteria</taxon>
        <taxon>Hyphomicrobiales</taxon>
        <taxon>Aurantimonadaceae</taxon>
        <taxon>Aureimonas</taxon>
    </lineage>
</organism>
<dbReference type="PANTHER" id="PTHR14226:SF29">
    <property type="entry name" value="NEUROPATHY TARGET ESTERASE SWS"/>
    <property type="match status" value="1"/>
</dbReference>
<accession>A0A916XTA9</accession>
<feature type="short sequence motif" description="DGA/G" evidence="4">
    <location>
        <begin position="171"/>
        <end position="173"/>
    </location>
</feature>
<name>A0A916XTA9_9HYPH</name>
<evidence type="ECO:0000256" key="1">
    <source>
        <dbReference type="ARBA" id="ARBA00022801"/>
    </source>
</evidence>
<dbReference type="AlphaFoldDB" id="A0A916XTA9"/>
<feature type="active site" description="Proton acceptor" evidence="4">
    <location>
        <position position="171"/>
    </location>
</feature>
<reference evidence="6" key="1">
    <citation type="journal article" date="2014" name="Int. J. Syst. Evol. Microbiol.">
        <title>Complete genome sequence of Corynebacterium casei LMG S-19264T (=DSM 44701T), isolated from a smear-ripened cheese.</title>
        <authorList>
            <consortium name="US DOE Joint Genome Institute (JGI-PGF)"/>
            <person name="Walter F."/>
            <person name="Albersmeier A."/>
            <person name="Kalinowski J."/>
            <person name="Ruckert C."/>
        </authorList>
    </citation>
    <scope>NUCLEOTIDE SEQUENCE</scope>
    <source>
        <strain evidence="6">CGMCC 1.15493</strain>
    </source>
</reference>
<sequence>MAVSGGIGLALGGGGARGLAHIHVLSAFDDLGVRPAHIAGSSIGAIIGAAYASGMSGADIHAFALESFATSRSVAGRIWATRPPSFAEFWADGGVRFGQLNILRILSAFLPKGMHENFEDLPIPLTVIATDFYGRRELAIRSGELISALAASAALPAVFRPVRREGVVLIDGGIYNPLPFDHLRGQVGLIVASDVNGGPSSAQPERLPSPFEALIGASQLMQQSITETRLSVCPPDILLRPSVDGYGVLDFLKTRAILDGTAPLREEVKRLLGPLLEKGPAPLEESIAALHAG</sequence>
<protein>
    <submittedName>
        <fullName evidence="6">Patatin</fullName>
    </submittedName>
</protein>
<feature type="domain" description="PNPLA" evidence="5">
    <location>
        <begin position="9"/>
        <end position="184"/>
    </location>
</feature>